<comment type="caution">
    <text evidence="2">The sequence shown here is derived from an EMBL/GenBank/DDBJ whole genome shotgun (WGS) entry which is preliminary data.</text>
</comment>
<evidence type="ECO:0000313" key="3">
    <source>
        <dbReference type="Proteomes" id="UP000605676"/>
    </source>
</evidence>
<dbReference type="SUPFAM" id="SSF51445">
    <property type="entry name" value="(Trans)glycosidases"/>
    <property type="match status" value="1"/>
</dbReference>
<dbReference type="EMBL" id="JAENRR010000004">
    <property type="protein sequence ID" value="MBK3516211.1"/>
    <property type="molecule type" value="Genomic_DNA"/>
</dbReference>
<protein>
    <submittedName>
        <fullName evidence="2">Uncharacterized protein</fullName>
    </submittedName>
</protein>
<sequence>MKIIYFIIPLVMLLSAWAFAGQLKDDVPQKEITDYNYVISTQTVGSKYKFTDESMLVETARQIKDMGSNLLKFSMHPRYCTENYGLPENKEITSLTKLAQLEPSVKEVLNMDFKYYHIWVYGFSQYLPEPPGKKNDTTQIKFIGGYEECYANALYDELYELTTYMLKEFNNSGKVFYLGNWEGDWHLRWHYDRTKPADEATLAGIEKWFKIRQKAIDDAKRDTEYENVEIYHYMEVNLIQRGIDLGDKVLTNTVLKEVNPDYVSYSTYDVTNPPKTEEELNTKLKKALDYIESYLPEKEGLPEGKRVWIGEYGNPFISHGEDKQDERAKWVIKAGLEWESPFILFWEMYNNEIKKETGEQVGYWMIDDENKKQKIWHTHNQFYKESQRFVEKYYKKHNEAPSFTAFKEAALNFKSLK</sequence>
<organism evidence="2 3">
    <name type="scientific">Carboxylicivirga marina</name>
    <dbReference type="NCBI Taxonomy" id="2800988"/>
    <lineage>
        <taxon>Bacteria</taxon>
        <taxon>Pseudomonadati</taxon>
        <taxon>Bacteroidota</taxon>
        <taxon>Bacteroidia</taxon>
        <taxon>Marinilabiliales</taxon>
        <taxon>Marinilabiliaceae</taxon>
        <taxon>Carboxylicivirga</taxon>
    </lineage>
</organism>
<dbReference type="Proteomes" id="UP000605676">
    <property type="component" value="Unassembled WGS sequence"/>
</dbReference>
<feature type="signal peptide" evidence="1">
    <location>
        <begin position="1"/>
        <end position="20"/>
    </location>
</feature>
<gene>
    <name evidence="2" type="ORF">JIV24_02585</name>
</gene>
<dbReference type="RefSeq" id="WP_200463444.1">
    <property type="nucleotide sequence ID" value="NZ_JAENRR010000004.1"/>
</dbReference>
<evidence type="ECO:0000256" key="1">
    <source>
        <dbReference type="SAM" id="SignalP"/>
    </source>
</evidence>
<evidence type="ECO:0000313" key="2">
    <source>
        <dbReference type="EMBL" id="MBK3516211.1"/>
    </source>
</evidence>
<keyword evidence="1" id="KW-0732">Signal</keyword>
<name>A0ABS1HF26_9BACT</name>
<feature type="chain" id="PRO_5046149905" evidence="1">
    <location>
        <begin position="21"/>
        <end position="417"/>
    </location>
</feature>
<proteinExistence type="predicted"/>
<dbReference type="InterPro" id="IPR017853">
    <property type="entry name" value="GH"/>
</dbReference>
<accession>A0ABS1HF26</accession>
<keyword evidence="3" id="KW-1185">Reference proteome</keyword>
<reference evidence="2 3" key="1">
    <citation type="submission" date="2021-01" db="EMBL/GenBank/DDBJ databases">
        <title>Carboxyliciviraga sp.nov., isolated from coastal sediments.</title>
        <authorList>
            <person name="Lu D."/>
            <person name="Zhang T."/>
        </authorList>
    </citation>
    <scope>NUCLEOTIDE SEQUENCE [LARGE SCALE GENOMIC DNA]</scope>
    <source>
        <strain evidence="2 3">N1Y132</strain>
    </source>
</reference>